<organism evidence="2 3">
    <name type="scientific">Turicimonas muris</name>
    <dbReference type="NCBI Taxonomy" id="1796652"/>
    <lineage>
        <taxon>Bacteria</taxon>
        <taxon>Pseudomonadati</taxon>
        <taxon>Pseudomonadota</taxon>
        <taxon>Betaproteobacteria</taxon>
        <taxon>Burkholderiales</taxon>
        <taxon>Sutterellaceae</taxon>
        <taxon>Turicimonas</taxon>
    </lineage>
</organism>
<keyword evidence="1" id="KW-1133">Transmembrane helix</keyword>
<dbReference type="RefSeq" id="WP_066593201.1">
    <property type="nucleotide sequence ID" value="NZ_CAJTBZ010000004.1"/>
</dbReference>
<comment type="caution">
    <text evidence="2">The sequence shown here is derived from an EMBL/GenBank/DDBJ whole genome shotgun (WGS) entry which is preliminary data.</text>
</comment>
<keyword evidence="1" id="KW-0812">Transmembrane</keyword>
<dbReference type="EMBL" id="NHMP01000003">
    <property type="protein sequence ID" value="OXE49737.1"/>
    <property type="molecule type" value="Genomic_DNA"/>
</dbReference>
<sequence>MTLVNPKEIQLILLLSGLACIALSPAFLFEKETVGMGQFAVMGLLVLGMILVILAAAVGE</sequence>
<dbReference type="AlphaFoldDB" id="A0A227KNS1"/>
<evidence type="ECO:0000256" key="1">
    <source>
        <dbReference type="SAM" id="Phobius"/>
    </source>
</evidence>
<protein>
    <submittedName>
        <fullName evidence="2">Uncharacterized protein</fullName>
    </submittedName>
</protein>
<accession>A0A227KNS1</accession>
<name>A0A227KNS1_9BURK</name>
<feature type="transmembrane region" description="Helical" evidence="1">
    <location>
        <begin position="38"/>
        <end position="58"/>
    </location>
</feature>
<dbReference type="Proteomes" id="UP000214610">
    <property type="component" value="Unassembled WGS sequence"/>
</dbReference>
<keyword evidence="1" id="KW-0472">Membrane</keyword>
<evidence type="ECO:0000313" key="3">
    <source>
        <dbReference type="Proteomes" id="UP000214610"/>
    </source>
</evidence>
<dbReference type="GeneID" id="78361641"/>
<dbReference type="PROSITE" id="PS51257">
    <property type="entry name" value="PROKAR_LIPOPROTEIN"/>
    <property type="match status" value="1"/>
</dbReference>
<evidence type="ECO:0000313" key="2">
    <source>
        <dbReference type="EMBL" id="OXE49737.1"/>
    </source>
</evidence>
<reference evidence="3" key="1">
    <citation type="submission" date="2017-05" db="EMBL/GenBank/DDBJ databases">
        <title>Improved OligoMM genomes.</title>
        <authorList>
            <person name="Garzetti D."/>
        </authorList>
    </citation>
    <scope>NUCLEOTIDE SEQUENCE [LARGE SCALE GENOMIC DNA]</scope>
    <source>
        <strain evidence="3">YL45</strain>
    </source>
</reference>
<proteinExistence type="predicted"/>
<keyword evidence="3" id="KW-1185">Reference proteome</keyword>
<gene>
    <name evidence="2" type="ORF">ADH67_06315</name>
</gene>